<feature type="domain" description="Cupin type-2" evidence="2">
    <location>
        <begin position="45"/>
        <end position="109"/>
    </location>
</feature>
<dbReference type="HOGENOM" id="CLU_116722_3_1_0"/>
<dbReference type="SUPFAM" id="SSF51182">
    <property type="entry name" value="RmlC-like cupins"/>
    <property type="match status" value="1"/>
</dbReference>
<evidence type="ECO:0000256" key="1">
    <source>
        <dbReference type="ARBA" id="ARBA00022723"/>
    </source>
</evidence>
<organism evidence="3 4">
    <name type="scientific">Sebaldella termitidis (strain ATCC 33386 / NCTC 11300)</name>
    <dbReference type="NCBI Taxonomy" id="526218"/>
    <lineage>
        <taxon>Bacteria</taxon>
        <taxon>Fusobacteriati</taxon>
        <taxon>Fusobacteriota</taxon>
        <taxon>Fusobacteriia</taxon>
        <taxon>Fusobacteriales</taxon>
        <taxon>Leptotrichiaceae</taxon>
        <taxon>Sebaldella</taxon>
    </lineage>
</organism>
<dbReference type="InterPro" id="IPR014710">
    <property type="entry name" value="RmlC-like_jellyroll"/>
</dbReference>
<dbReference type="Pfam" id="PF07883">
    <property type="entry name" value="Cupin_2"/>
    <property type="match status" value="1"/>
</dbReference>
<evidence type="ECO:0000313" key="3">
    <source>
        <dbReference type="EMBL" id="ACZ09016.1"/>
    </source>
</evidence>
<proteinExistence type="predicted"/>
<accession>D1AKA0</accession>
<name>D1AKA0_SEBTE</name>
<dbReference type="STRING" id="526218.Sterm_2162"/>
<dbReference type="EMBL" id="CP001739">
    <property type="protein sequence ID" value="ACZ09016.1"/>
    <property type="molecule type" value="Genomic_DNA"/>
</dbReference>
<protein>
    <submittedName>
        <fullName evidence="3">Cupin 2 conserved barrel domain protein</fullName>
    </submittedName>
</protein>
<gene>
    <name evidence="3" type="ordered locus">Sterm_2162</name>
</gene>
<evidence type="ECO:0000259" key="2">
    <source>
        <dbReference type="Pfam" id="PF07883"/>
    </source>
</evidence>
<dbReference type="InterPro" id="IPR011051">
    <property type="entry name" value="RmlC_Cupin_sf"/>
</dbReference>
<dbReference type="KEGG" id="str:Sterm_2162"/>
<dbReference type="PANTHER" id="PTHR35848:SF6">
    <property type="entry name" value="CUPIN TYPE-2 DOMAIN-CONTAINING PROTEIN"/>
    <property type="match status" value="1"/>
</dbReference>
<dbReference type="InterPro" id="IPR013096">
    <property type="entry name" value="Cupin_2"/>
</dbReference>
<dbReference type="eggNOG" id="COG0662">
    <property type="taxonomic scope" value="Bacteria"/>
</dbReference>
<keyword evidence="4" id="KW-1185">Reference proteome</keyword>
<dbReference type="RefSeq" id="WP_012861610.1">
    <property type="nucleotide sequence ID" value="NC_013517.1"/>
</dbReference>
<reference evidence="4" key="1">
    <citation type="submission" date="2009-09" db="EMBL/GenBank/DDBJ databases">
        <title>The complete chromosome of Sebaldella termitidis ATCC 33386.</title>
        <authorList>
            <consortium name="US DOE Joint Genome Institute (JGI-PGF)"/>
            <person name="Lucas S."/>
            <person name="Copeland A."/>
            <person name="Lapidus A."/>
            <person name="Glavina del Rio T."/>
            <person name="Dalin E."/>
            <person name="Tice H."/>
            <person name="Bruce D."/>
            <person name="Goodwin L."/>
            <person name="Pitluck S."/>
            <person name="Kyrpides N."/>
            <person name="Mavromatis K."/>
            <person name="Ivanova N."/>
            <person name="Mikhailova N."/>
            <person name="Sims D."/>
            <person name="Meincke L."/>
            <person name="Brettin T."/>
            <person name="Detter J.C."/>
            <person name="Han C."/>
            <person name="Larimer F."/>
            <person name="Land M."/>
            <person name="Hauser L."/>
            <person name="Markowitz V."/>
            <person name="Cheng J.F."/>
            <person name="Hugenholtz P."/>
            <person name="Woyke T."/>
            <person name="Wu D."/>
            <person name="Eisen J.A."/>
        </authorList>
    </citation>
    <scope>NUCLEOTIDE SEQUENCE [LARGE SCALE GENOMIC DNA]</scope>
    <source>
        <strain evidence="4">ATCC 33386 / NCTC 11300</strain>
    </source>
</reference>
<dbReference type="InterPro" id="IPR051610">
    <property type="entry name" value="GPI/OXD"/>
</dbReference>
<keyword evidence="1" id="KW-0479">Metal-binding</keyword>
<dbReference type="AlphaFoldDB" id="D1AKA0"/>
<sequence>MVIKSEKAEKMVSEKPRGGKGIIINNRYLDSHELDNNLQGFYVNELEPSGEIGYHMHEGEEEIYYVLEGNGIILDNGKEVPIEKGDVIYTKSGESHGMINTGKEPLKFIGFIVKK</sequence>
<dbReference type="Gene3D" id="2.60.120.10">
    <property type="entry name" value="Jelly Rolls"/>
    <property type="match status" value="1"/>
</dbReference>
<dbReference type="Proteomes" id="UP000000845">
    <property type="component" value="Chromosome"/>
</dbReference>
<reference evidence="3 4" key="2">
    <citation type="journal article" date="2010" name="Stand. Genomic Sci.">
        <title>Complete genome sequence of Sebaldella termitidis type strain (NCTC 11300).</title>
        <authorList>
            <person name="Harmon-Smith M."/>
            <person name="Celia L."/>
            <person name="Chertkov O."/>
            <person name="Lapidus A."/>
            <person name="Copeland A."/>
            <person name="Glavina Del Rio T."/>
            <person name="Nolan M."/>
            <person name="Lucas S."/>
            <person name="Tice H."/>
            <person name="Cheng J.F."/>
            <person name="Han C."/>
            <person name="Detter J.C."/>
            <person name="Bruce D."/>
            <person name="Goodwin L."/>
            <person name="Pitluck S."/>
            <person name="Pati A."/>
            <person name="Liolios K."/>
            <person name="Ivanova N."/>
            <person name="Mavromatis K."/>
            <person name="Mikhailova N."/>
            <person name="Chen A."/>
            <person name="Palaniappan K."/>
            <person name="Land M."/>
            <person name="Hauser L."/>
            <person name="Chang Y.J."/>
            <person name="Jeffries C.D."/>
            <person name="Brettin T."/>
            <person name="Goker M."/>
            <person name="Beck B."/>
            <person name="Bristow J."/>
            <person name="Eisen J.A."/>
            <person name="Markowitz V."/>
            <person name="Hugenholtz P."/>
            <person name="Kyrpides N.C."/>
            <person name="Klenk H.P."/>
            <person name="Chen F."/>
        </authorList>
    </citation>
    <scope>NUCLEOTIDE SEQUENCE [LARGE SCALE GENOMIC DNA]</scope>
    <source>
        <strain evidence="4">ATCC 33386 / NCTC 11300</strain>
    </source>
</reference>
<dbReference type="PANTHER" id="PTHR35848">
    <property type="entry name" value="OXALATE-BINDING PROTEIN"/>
    <property type="match status" value="1"/>
</dbReference>
<evidence type="ECO:0000313" key="4">
    <source>
        <dbReference type="Proteomes" id="UP000000845"/>
    </source>
</evidence>
<dbReference type="GO" id="GO:0046872">
    <property type="term" value="F:metal ion binding"/>
    <property type="evidence" value="ECO:0007669"/>
    <property type="project" value="UniProtKB-KW"/>
</dbReference>